<dbReference type="InterPro" id="IPR000209">
    <property type="entry name" value="Peptidase_S8/S53_dom"/>
</dbReference>
<dbReference type="PROSITE" id="PS51892">
    <property type="entry name" value="SUBTILASE"/>
    <property type="match status" value="1"/>
</dbReference>
<dbReference type="InParanoid" id="S2KDE9"/>
<dbReference type="InterPro" id="IPR010435">
    <property type="entry name" value="C5a/SBT2-like_Fn3"/>
</dbReference>
<dbReference type="GO" id="GO:0016020">
    <property type="term" value="C:membrane"/>
    <property type="evidence" value="ECO:0007669"/>
    <property type="project" value="InterPro"/>
</dbReference>
<comment type="similarity">
    <text evidence="1 7">Belongs to the peptidase S8 family.</text>
</comment>
<organism evidence="11 12">
    <name type="scientific">Mucor circinelloides f. circinelloides (strain 1006PhL)</name>
    <name type="common">Mucormycosis agent</name>
    <name type="synonym">Calyptromyces circinelloides</name>
    <dbReference type="NCBI Taxonomy" id="1220926"/>
    <lineage>
        <taxon>Eukaryota</taxon>
        <taxon>Fungi</taxon>
        <taxon>Fungi incertae sedis</taxon>
        <taxon>Mucoromycota</taxon>
        <taxon>Mucoromycotina</taxon>
        <taxon>Mucoromycetes</taxon>
        <taxon>Mucorales</taxon>
        <taxon>Mucorineae</taxon>
        <taxon>Mucoraceae</taxon>
        <taxon>Mucor</taxon>
    </lineage>
</organism>
<keyword evidence="12" id="KW-1185">Reference proteome</keyword>
<dbReference type="PROSITE" id="PS00137">
    <property type="entry name" value="SUBTILASE_HIS"/>
    <property type="match status" value="1"/>
</dbReference>
<dbReference type="Gene3D" id="2.60.40.10">
    <property type="entry name" value="Immunoglobulins"/>
    <property type="match status" value="1"/>
</dbReference>
<accession>S2KDE9</accession>
<evidence type="ECO:0000259" key="10">
    <source>
        <dbReference type="Pfam" id="PF06280"/>
    </source>
</evidence>
<dbReference type="PANTHER" id="PTHR43399:SF4">
    <property type="entry name" value="CELL WALL-ASSOCIATED PROTEASE"/>
    <property type="match status" value="1"/>
</dbReference>
<dbReference type="SUPFAM" id="SSF52743">
    <property type="entry name" value="Subtilisin-like"/>
    <property type="match status" value="1"/>
</dbReference>
<dbReference type="SUPFAM" id="SSF52025">
    <property type="entry name" value="PA domain"/>
    <property type="match status" value="1"/>
</dbReference>
<name>S2KDE9_MUCC1</name>
<dbReference type="CDD" id="cd07489">
    <property type="entry name" value="Peptidases_S8_5"/>
    <property type="match status" value="1"/>
</dbReference>
<dbReference type="InterPro" id="IPR051048">
    <property type="entry name" value="Peptidase_S8/S53_subtilisin"/>
</dbReference>
<dbReference type="InterPro" id="IPR003137">
    <property type="entry name" value="PA_domain"/>
</dbReference>
<dbReference type="EMBL" id="KE123922">
    <property type="protein sequence ID" value="EPB90360.1"/>
    <property type="molecule type" value="Genomic_DNA"/>
</dbReference>
<dbReference type="STRING" id="1220926.S2KDE9"/>
<feature type="domain" description="Peptidase S8/S53" evidence="8">
    <location>
        <begin position="165"/>
        <end position="567"/>
    </location>
</feature>
<dbReference type="Pfam" id="PF00082">
    <property type="entry name" value="Peptidase_S8"/>
    <property type="match status" value="1"/>
</dbReference>
<evidence type="ECO:0000256" key="2">
    <source>
        <dbReference type="ARBA" id="ARBA00022670"/>
    </source>
</evidence>
<feature type="active site" description="Charge relay system" evidence="6 7">
    <location>
        <position position="174"/>
    </location>
</feature>
<evidence type="ECO:0008006" key="13">
    <source>
        <dbReference type="Google" id="ProtNLM"/>
    </source>
</evidence>
<dbReference type="Pfam" id="PF02225">
    <property type="entry name" value="PA"/>
    <property type="match status" value="1"/>
</dbReference>
<dbReference type="InterPro" id="IPR013783">
    <property type="entry name" value="Ig-like_fold"/>
</dbReference>
<dbReference type="InterPro" id="IPR046450">
    <property type="entry name" value="PA_dom_sf"/>
</dbReference>
<dbReference type="PANTHER" id="PTHR43399">
    <property type="entry name" value="SUBTILISIN-RELATED"/>
    <property type="match status" value="1"/>
</dbReference>
<dbReference type="OMA" id="MSANRMI"/>
<evidence type="ECO:0000256" key="6">
    <source>
        <dbReference type="PIRSR" id="PIRSR615500-1"/>
    </source>
</evidence>
<reference evidence="12" key="1">
    <citation type="submission" date="2013-05" db="EMBL/GenBank/DDBJ databases">
        <title>The Genome sequence of Mucor circinelloides f. circinelloides 1006PhL.</title>
        <authorList>
            <consortium name="The Broad Institute Genomics Platform"/>
            <person name="Cuomo C."/>
            <person name="Earl A."/>
            <person name="Findley K."/>
            <person name="Lee S.C."/>
            <person name="Walker B."/>
            <person name="Young S."/>
            <person name="Zeng Q."/>
            <person name="Gargeya S."/>
            <person name="Fitzgerald M."/>
            <person name="Haas B."/>
            <person name="Abouelleil A."/>
            <person name="Allen A.W."/>
            <person name="Alvarado L."/>
            <person name="Arachchi H.M."/>
            <person name="Berlin A.M."/>
            <person name="Chapman S.B."/>
            <person name="Gainer-Dewar J."/>
            <person name="Goldberg J."/>
            <person name="Griggs A."/>
            <person name="Gujja S."/>
            <person name="Hansen M."/>
            <person name="Howarth C."/>
            <person name="Imamovic A."/>
            <person name="Ireland A."/>
            <person name="Larimer J."/>
            <person name="McCowan C."/>
            <person name="Murphy C."/>
            <person name="Pearson M."/>
            <person name="Poon T.W."/>
            <person name="Priest M."/>
            <person name="Roberts A."/>
            <person name="Saif S."/>
            <person name="Shea T."/>
            <person name="Sisk P."/>
            <person name="Sykes S."/>
            <person name="Wortman J."/>
            <person name="Nusbaum C."/>
            <person name="Birren B."/>
        </authorList>
    </citation>
    <scope>NUCLEOTIDE SEQUENCE [LARGE SCALE GENOMIC DNA]</scope>
    <source>
        <strain evidence="12">1006PhL</strain>
    </source>
</reference>
<protein>
    <recommendedName>
        <fullName evidence="13">Peptidase S8/S53 domain-containing protein</fullName>
    </recommendedName>
</protein>
<gene>
    <name evidence="11" type="ORF">HMPREF1544_02886</name>
</gene>
<keyword evidence="3" id="KW-0732">Signal</keyword>
<dbReference type="PROSITE" id="PS00138">
    <property type="entry name" value="SUBTILASE_SER"/>
    <property type="match status" value="1"/>
</dbReference>
<dbReference type="Gene3D" id="3.40.50.200">
    <property type="entry name" value="Peptidase S8/S53 domain"/>
    <property type="match status" value="1"/>
</dbReference>
<evidence type="ECO:0000256" key="5">
    <source>
        <dbReference type="ARBA" id="ARBA00022825"/>
    </source>
</evidence>
<dbReference type="VEuPathDB" id="FungiDB:HMPREF1544_02886"/>
<dbReference type="eggNOG" id="KOG4266">
    <property type="taxonomic scope" value="Eukaryota"/>
</dbReference>
<dbReference type="InterPro" id="IPR036852">
    <property type="entry name" value="Peptidase_S8/S53_dom_sf"/>
</dbReference>
<dbReference type="OrthoDB" id="206201at2759"/>
<dbReference type="AlphaFoldDB" id="S2KDE9"/>
<evidence type="ECO:0000256" key="4">
    <source>
        <dbReference type="ARBA" id="ARBA00022801"/>
    </source>
</evidence>
<dbReference type="InterPro" id="IPR034187">
    <property type="entry name" value="Peptidases_S8_5"/>
</dbReference>
<evidence type="ECO:0000259" key="9">
    <source>
        <dbReference type="Pfam" id="PF02225"/>
    </source>
</evidence>
<dbReference type="PRINTS" id="PR00723">
    <property type="entry name" value="SUBTILISIN"/>
</dbReference>
<feature type="domain" description="C5a peptidase/Subtilisin-like protease SBT2-like Fn3-like" evidence="10">
    <location>
        <begin position="624"/>
        <end position="743"/>
    </location>
</feature>
<evidence type="ECO:0000313" key="11">
    <source>
        <dbReference type="EMBL" id="EPB90360.1"/>
    </source>
</evidence>
<dbReference type="Gene3D" id="3.50.30.30">
    <property type="match status" value="1"/>
</dbReference>
<keyword evidence="2 7" id="KW-0645">Protease</keyword>
<proteinExistence type="inferred from homology"/>
<keyword evidence="5 7" id="KW-0720">Serine protease</keyword>
<feature type="active site" description="Charge relay system" evidence="6 7">
    <location>
        <position position="233"/>
    </location>
</feature>
<dbReference type="InterPro" id="IPR022398">
    <property type="entry name" value="Peptidase_S8_His-AS"/>
</dbReference>
<feature type="domain" description="PA" evidence="9">
    <location>
        <begin position="401"/>
        <end position="475"/>
    </location>
</feature>
<evidence type="ECO:0000256" key="7">
    <source>
        <dbReference type="PROSITE-ProRule" id="PRU01240"/>
    </source>
</evidence>
<evidence type="ECO:0000256" key="3">
    <source>
        <dbReference type="ARBA" id="ARBA00022729"/>
    </source>
</evidence>
<evidence type="ECO:0000259" key="8">
    <source>
        <dbReference type="Pfam" id="PF00082"/>
    </source>
</evidence>
<keyword evidence="4 7" id="KW-0378">Hydrolase</keyword>
<dbReference type="GO" id="GO:0004252">
    <property type="term" value="F:serine-type endopeptidase activity"/>
    <property type="evidence" value="ECO:0007669"/>
    <property type="project" value="UniProtKB-UniRule"/>
</dbReference>
<dbReference type="Proteomes" id="UP000014254">
    <property type="component" value="Unassembled WGS sequence"/>
</dbReference>
<dbReference type="InterPro" id="IPR023828">
    <property type="entry name" value="Peptidase_S8_Ser-AS"/>
</dbReference>
<dbReference type="InterPro" id="IPR015500">
    <property type="entry name" value="Peptidase_S8_subtilisin-rel"/>
</dbReference>
<dbReference type="GO" id="GO:0006508">
    <property type="term" value="P:proteolysis"/>
    <property type="evidence" value="ECO:0007669"/>
    <property type="project" value="UniProtKB-KW"/>
</dbReference>
<dbReference type="Pfam" id="PF06280">
    <property type="entry name" value="fn3_5"/>
    <property type="match status" value="1"/>
</dbReference>
<evidence type="ECO:0000313" key="12">
    <source>
        <dbReference type="Proteomes" id="UP000014254"/>
    </source>
</evidence>
<feature type="active site" description="Charge relay system" evidence="6 7">
    <location>
        <position position="548"/>
    </location>
</feature>
<evidence type="ECO:0000256" key="1">
    <source>
        <dbReference type="ARBA" id="ARBA00011073"/>
    </source>
</evidence>
<sequence length="906" mass="97091">MRVNNSNFFSAITTLLVIALITIPCLTTARRLDSIYHPKYIHSSVKCLKGRYLIELAATSDVDSMLSRLTENKLGVKVHRSFRHKFFSGLSIEVLDYDSIGSLLDETSVVSMSANRMIQRASPIPPVKRAEPNANSTFTPETIKSLMPHNASQVNKVRQELNLTGQGVFVGIIDSGIDYTLKALGGGFGPGFKVIAGYDLVGDKYNSSDPRSTTKADNDPLDSCGKNSAADGHGTHVAGIIAGFDPDNNFEGVAPGASLGMWRVFSCDGESTTDEVLLDALIMAYEAGVHIISMSIGSILPFSDDSVPLVKVVNQITAAGVSVVVAAGNEGSNGVYSVSAPSTALSALSVASVVNQVYNPPYKLNITGMDESIDAFTSADSNKPFINGSLAIASSNSTDLAEDACDTRLVSKSVQGKIALVKRGTCSFTAKVKNAASAGALGVIIYNNVDAELESVNAEDSIPVVSISLRNGLKLLSLISNATAPIEVTAIKVDGFIPNLKANTISEFSSIGPTAELNFKPNIAAVGQTVFSTLPRYLGSYGIRDGTSMACPYIAGSLALYLQHHGTNRTDTAAMHTKFKNYAFPLHVGHAASNVIESPIRQGAGLVQVYDAITQPVLISPSEISFNDTSSSNYITHSLTITNNAIYAVSYSISSKISIGIAPYNQTGSMYNSLNQPSVNQEAPSTIQFSTSELHLNPGESQVVTVTVAPPSADPQNHIMYGGFIQFNPLNQTSTHKAIHVPYIGVTGSQRDLAIFKEGIQPKYNNQSAITLTGNQVTYKFNASISYFKTDYFVLFEFGLINPTKLIKAEVVRELGKQVLGQISLPATNVPATSKDNDMYIGWNGYYFNDTVASLEPDQVNSTYAMPSTTGSYFIQISALKLFGDPQKEIDWESWRSGIIDIDRIN</sequence>